<evidence type="ECO:0000313" key="3">
    <source>
        <dbReference type="Proteomes" id="UP000236500"/>
    </source>
</evidence>
<evidence type="ECO:0000256" key="1">
    <source>
        <dbReference type="SAM" id="Phobius"/>
    </source>
</evidence>
<name>A0ABX4XPY8_9LIST</name>
<keyword evidence="1" id="KW-1133">Transmembrane helix</keyword>
<gene>
    <name evidence="2" type="ORF">BMT55_03615</name>
</gene>
<keyword evidence="3" id="KW-1185">Reference proteome</keyword>
<feature type="transmembrane region" description="Helical" evidence="1">
    <location>
        <begin position="39"/>
        <end position="58"/>
    </location>
</feature>
<reference evidence="2 3" key="1">
    <citation type="submission" date="2016-11" db="EMBL/GenBank/DDBJ databases">
        <title>Whole Genome Sequence of Listeria newyorkensis.</title>
        <authorList>
            <person name="Frink S."/>
            <person name="Morales C."/>
            <person name="Kiang D."/>
        </authorList>
    </citation>
    <scope>NUCLEOTIDE SEQUENCE [LARGE SCALE GENOMIC DNA]</scope>
    <source>
        <strain evidence="2 3">F1604011-044</strain>
    </source>
</reference>
<keyword evidence="1" id="KW-0812">Transmembrane</keyword>
<feature type="transmembrane region" description="Helical" evidence="1">
    <location>
        <begin position="12"/>
        <end position="33"/>
    </location>
</feature>
<sequence>MFKKLNDFDEEHPYLGVLIAAVVGSVIGILIEYVVNGDFVKSGFYGVLFFNAGWLLYARRRVKKKRSS</sequence>
<dbReference type="EMBL" id="MPDH01000003">
    <property type="protein sequence ID" value="PNP94027.1"/>
    <property type="molecule type" value="Genomic_DNA"/>
</dbReference>
<proteinExistence type="predicted"/>
<comment type="caution">
    <text evidence="2">The sequence shown here is derived from an EMBL/GenBank/DDBJ whole genome shotgun (WGS) entry which is preliminary data.</text>
</comment>
<accession>A0ABX4XPY8</accession>
<dbReference type="Proteomes" id="UP000236500">
    <property type="component" value="Unassembled WGS sequence"/>
</dbReference>
<organism evidence="2 3">
    <name type="scientific">Listeria newyorkensis</name>
    <dbReference type="NCBI Taxonomy" id="1497681"/>
    <lineage>
        <taxon>Bacteria</taxon>
        <taxon>Bacillati</taxon>
        <taxon>Bacillota</taxon>
        <taxon>Bacilli</taxon>
        <taxon>Bacillales</taxon>
        <taxon>Listeriaceae</taxon>
        <taxon>Listeria</taxon>
    </lineage>
</organism>
<protein>
    <submittedName>
        <fullName evidence="2">Uncharacterized protein</fullName>
    </submittedName>
</protein>
<evidence type="ECO:0000313" key="2">
    <source>
        <dbReference type="EMBL" id="PNP94027.1"/>
    </source>
</evidence>
<keyword evidence="1" id="KW-0472">Membrane</keyword>